<gene>
    <name evidence="2" type="ORF">SAMN05216275_13053</name>
</gene>
<name>A0A1I4B0Z8_9ACTN</name>
<proteinExistence type="predicted"/>
<feature type="transmembrane region" description="Helical" evidence="1">
    <location>
        <begin position="20"/>
        <end position="43"/>
    </location>
</feature>
<dbReference type="Pfam" id="PF12730">
    <property type="entry name" value="ABC2_membrane_4"/>
    <property type="match status" value="1"/>
</dbReference>
<reference evidence="3" key="1">
    <citation type="submission" date="2016-10" db="EMBL/GenBank/DDBJ databases">
        <authorList>
            <person name="Varghese N."/>
            <person name="Submissions S."/>
        </authorList>
    </citation>
    <scope>NUCLEOTIDE SEQUENCE [LARGE SCALE GENOMIC DNA]</scope>
    <source>
        <strain evidence="3">CGMCC 4.2126</strain>
    </source>
</reference>
<feature type="transmembrane region" description="Helical" evidence="1">
    <location>
        <begin position="151"/>
        <end position="172"/>
    </location>
</feature>
<feature type="transmembrane region" description="Helical" evidence="1">
    <location>
        <begin position="106"/>
        <end position="131"/>
    </location>
</feature>
<evidence type="ECO:0000313" key="2">
    <source>
        <dbReference type="EMBL" id="SFK62582.1"/>
    </source>
</evidence>
<dbReference type="PANTHER" id="PTHR37305:SF1">
    <property type="entry name" value="MEMBRANE PROTEIN"/>
    <property type="match status" value="1"/>
</dbReference>
<feature type="transmembrane region" description="Helical" evidence="1">
    <location>
        <begin position="179"/>
        <end position="197"/>
    </location>
</feature>
<dbReference type="PANTHER" id="PTHR37305">
    <property type="entry name" value="INTEGRAL MEMBRANE PROTEIN-RELATED"/>
    <property type="match status" value="1"/>
</dbReference>
<keyword evidence="1" id="KW-1133">Transmembrane helix</keyword>
<dbReference type="GeneID" id="96302042"/>
<evidence type="ECO:0000256" key="1">
    <source>
        <dbReference type="SAM" id="Phobius"/>
    </source>
</evidence>
<accession>A0A1I4B0Z8</accession>
<dbReference type="RefSeq" id="WP_093890628.1">
    <property type="nucleotide sequence ID" value="NZ_FOQY01000030.1"/>
</dbReference>
<sequence>MTDVLASEWLKLRSVRSTWYILGLVALAVPLVAFLTLQGVNGWDGLPPGRRARFQAPPMEQVLLPLVQLCMGVLAVLAIASEYATGMIRTTLAAVPRRRTVLGGKAVITAGIALLGGLLFLFGAFAVSRAIVGDRPMSPGYTTPPEAEVPMLLASGLSVAVVALVGLGLGAVTRSAAGAIVAVSGLLFVLPVLAGLLPGPWSGRVGSVLPTNLAGQLVDHPSAVGDLPPLGALGLLVAYAVAALGAGTAVLARRDA</sequence>
<feature type="transmembrane region" description="Helical" evidence="1">
    <location>
        <begin position="63"/>
        <end position="85"/>
    </location>
</feature>
<dbReference type="EMBL" id="FOQY01000030">
    <property type="protein sequence ID" value="SFK62582.1"/>
    <property type="molecule type" value="Genomic_DNA"/>
</dbReference>
<keyword evidence="1" id="KW-0812">Transmembrane</keyword>
<evidence type="ECO:0000313" key="3">
    <source>
        <dbReference type="Proteomes" id="UP000199111"/>
    </source>
</evidence>
<dbReference type="AlphaFoldDB" id="A0A1I4B0Z8"/>
<feature type="transmembrane region" description="Helical" evidence="1">
    <location>
        <begin position="230"/>
        <end position="252"/>
    </location>
</feature>
<keyword evidence="3" id="KW-1185">Reference proteome</keyword>
<protein>
    <submittedName>
        <fullName evidence="2">ABC-type transport system involved in multi-copper enzyme maturation, permease component</fullName>
    </submittedName>
</protein>
<organism evidence="2 3">
    <name type="scientific">Streptosporangium canum</name>
    <dbReference type="NCBI Taxonomy" id="324952"/>
    <lineage>
        <taxon>Bacteria</taxon>
        <taxon>Bacillati</taxon>
        <taxon>Actinomycetota</taxon>
        <taxon>Actinomycetes</taxon>
        <taxon>Streptosporangiales</taxon>
        <taxon>Streptosporangiaceae</taxon>
        <taxon>Streptosporangium</taxon>
    </lineage>
</organism>
<dbReference type="Proteomes" id="UP000199111">
    <property type="component" value="Unassembled WGS sequence"/>
</dbReference>
<keyword evidence="1" id="KW-0472">Membrane</keyword>